<organism evidence="1 2">
    <name type="scientific">Diplocarpon rosae</name>
    <dbReference type="NCBI Taxonomy" id="946125"/>
    <lineage>
        <taxon>Eukaryota</taxon>
        <taxon>Fungi</taxon>
        <taxon>Dikarya</taxon>
        <taxon>Ascomycota</taxon>
        <taxon>Pezizomycotina</taxon>
        <taxon>Leotiomycetes</taxon>
        <taxon>Helotiales</taxon>
        <taxon>Drepanopezizaceae</taxon>
        <taxon>Diplocarpon</taxon>
    </lineage>
</organism>
<evidence type="ECO:0000313" key="1">
    <source>
        <dbReference type="EMBL" id="KAK2628495.1"/>
    </source>
</evidence>
<protein>
    <recommendedName>
        <fullName evidence="3">Mesaconyl-C4 CoA hydratase</fullName>
    </recommendedName>
</protein>
<dbReference type="GO" id="GO:0019171">
    <property type="term" value="F:(3R)-hydroxyacyl-[acyl-carrier-protein] dehydratase activity"/>
    <property type="evidence" value="ECO:0007669"/>
    <property type="project" value="TreeGrafter"/>
</dbReference>
<dbReference type="GO" id="GO:0005739">
    <property type="term" value="C:mitochondrion"/>
    <property type="evidence" value="ECO:0007669"/>
    <property type="project" value="TreeGrafter"/>
</dbReference>
<dbReference type="Proteomes" id="UP001285354">
    <property type="component" value="Unassembled WGS sequence"/>
</dbReference>
<dbReference type="PANTHER" id="PTHR28152">
    <property type="entry name" value="HYDROXYACYL-THIOESTER DEHYDRATASE TYPE 2, MITOCHONDRIAL"/>
    <property type="match status" value="1"/>
</dbReference>
<keyword evidence="2" id="KW-1185">Reference proteome</keyword>
<comment type="caution">
    <text evidence="1">The sequence shown here is derived from an EMBL/GenBank/DDBJ whole genome shotgun (WGS) entry which is preliminary data.</text>
</comment>
<dbReference type="PANTHER" id="PTHR28152:SF1">
    <property type="entry name" value="HYDROXYACYL-THIOESTER DEHYDRATASE TYPE 2, MITOCHONDRIAL"/>
    <property type="match status" value="1"/>
</dbReference>
<sequence>MADEQVSTKMKTSTLRVITRCTLAQSRLTVILRDSRNRYASTDAPASLSPVQTSLHKQLTSRPVHRTIDRFTSTPWHLLNVTLAAVLPPSCYPPGFSPSDLVASYEFAESRQQEVLLPQSYHLVYFPPAVLSSGLLPDGTDSLHSPGPPFERRLWAGGSLTFNLSEESQLRLNTNRLAHCAEDVTNVRIRGTEGDEKVFVSVRRQIGVDPDREVKHEPWARRKAALRDLGRDPFDRDSANLGTLGLVETRELVFMRGKSREEAREDVEKVSKVVKPLLTPDFSVSITPTASLIFRFSALTFNAHAIHLDPQYAREVEGYRHLLVHGPLSLVLMFSVMRSQLQHGEIVARFEYRNLAPLYAEEEMKICVRRDPENQERMDVWIVGRDGGYAVKGTAIVGPTTS</sequence>
<reference evidence="1" key="1">
    <citation type="submission" date="2023-06" db="EMBL/GenBank/DDBJ databases">
        <title>Draft genome of Marssonina rosae.</title>
        <authorList>
            <person name="Cheng Q."/>
        </authorList>
    </citation>
    <scope>NUCLEOTIDE SEQUENCE</scope>
    <source>
        <strain evidence="1">R4</strain>
    </source>
</reference>
<dbReference type="EMBL" id="JAUBYV010000002">
    <property type="protein sequence ID" value="KAK2628495.1"/>
    <property type="molecule type" value="Genomic_DNA"/>
</dbReference>
<name>A0AAD9T334_9HELO</name>
<evidence type="ECO:0000313" key="2">
    <source>
        <dbReference type="Proteomes" id="UP001285354"/>
    </source>
</evidence>
<dbReference type="InterPro" id="IPR052741">
    <property type="entry name" value="Mitochondrial_HTD2"/>
</dbReference>
<dbReference type="SUPFAM" id="SSF54637">
    <property type="entry name" value="Thioesterase/thiol ester dehydrase-isomerase"/>
    <property type="match status" value="1"/>
</dbReference>
<dbReference type="AlphaFoldDB" id="A0AAD9T334"/>
<dbReference type="InterPro" id="IPR029069">
    <property type="entry name" value="HotDog_dom_sf"/>
</dbReference>
<dbReference type="Gene3D" id="3.10.129.10">
    <property type="entry name" value="Hotdog Thioesterase"/>
    <property type="match status" value="1"/>
</dbReference>
<evidence type="ECO:0008006" key="3">
    <source>
        <dbReference type="Google" id="ProtNLM"/>
    </source>
</evidence>
<accession>A0AAD9T334</accession>
<proteinExistence type="predicted"/>
<gene>
    <name evidence="1" type="ORF">QTJ16_001598</name>
</gene>